<sequence length="918" mass="106195">MKNIFLYLDIAIQDTVLFIKNNLLAVIVSALFLFGVIWMGSVISVVTSRDILDPLTVQIDGIGDDSLSSVKVLSILSRAGNTVYLASLPGHANEWYNPGKTFISKILVGFKTEHLEQHFMVTVSLGDTHFTYTKEQFLDQWKKVDAKNDASFLYSSEGSSEYVLYEAPGNVQSHPLHVSFAPHIFSSINFNASEKLIQKPLFQSIKIFFLTEIMVLLIFVLLNTYRKINHIAFDKRETLVYRRRYLLFVLSVVSTFVLIGIFDILVRIFYKPDTLHVFMDASKIYLNSTLPAFLPKPVERVQFMYSIMFSPFLLLFSFGFWKRYIVHATKEKIERLYQFLMIALPHIVFAIVYIGLAVSNFLYVSTSFSFHGIGKYLYALLLFPLGVYGMLFMKKKYSTRYISYALYIFYGICLSSILLINVFPYNIFTELNDAFHLDPVFYPMSQVMMGKTMLVNLGGLYGLYPVFLQPIFQLAGLSVLSFTSVMAFLLVLSYVVMFLFLKREVKHPFIVCIGFATILFYYLENGNNAISYFQYWPIRILFPSLALLLISVYVKHKKRVWYYLIFAMSGLSILWNLDSGIIIFLSWMITLVYSEFLTIQKNRSSVLRIFRHIVVGCLTVGLTFLMYSVYAYLRSGSFADMTMLWQYQKLFFAGYFMIPMPFPHVWIVAALIFLVGLLLAVKGWLNKEERSNPDMRAKNIVIFFLTVMGLGLFTYYEGRSHDLTFYGPMFTVILLLTLFADILYQNYVTHTERYGYGIFFLFIFFFLFSSPINLIANSGKYYSWVTTRASTLLQGSQTMMTRNVDFIQSHTTRGEHIIIFSKKFYDGIFYGESRTRSSMDISASTDIFFKSEVEYLMHFLKCNTNDKVFVYPSSDYAYYDDYVDDILRNEYSVVDKSTDDMVFLMKNVSSTVSEGCID</sequence>
<organism evidence="2 3">
    <name type="scientific">Candidatus Magasanikbacteria bacterium CG_4_10_14_0_2_um_filter_41_10</name>
    <dbReference type="NCBI Taxonomy" id="1974638"/>
    <lineage>
        <taxon>Bacteria</taxon>
        <taxon>Candidatus Magasanikiibacteriota</taxon>
    </lineage>
</organism>
<feature type="transmembrane region" description="Helical" evidence="1">
    <location>
        <begin position="756"/>
        <end position="776"/>
    </location>
</feature>
<feature type="transmembrane region" description="Helical" evidence="1">
    <location>
        <begin position="207"/>
        <end position="225"/>
    </location>
</feature>
<accession>A0A2M7V3G0</accession>
<feature type="transmembrane region" description="Helical" evidence="1">
    <location>
        <begin position="245"/>
        <end position="270"/>
    </location>
</feature>
<dbReference type="AlphaFoldDB" id="A0A2M7V3G0"/>
<dbReference type="Proteomes" id="UP000228750">
    <property type="component" value="Unassembled WGS sequence"/>
</dbReference>
<comment type="caution">
    <text evidence="2">The sequence shown here is derived from an EMBL/GenBank/DDBJ whole genome shotgun (WGS) entry which is preliminary data.</text>
</comment>
<evidence type="ECO:0000313" key="2">
    <source>
        <dbReference type="EMBL" id="PIZ92925.1"/>
    </source>
</evidence>
<feature type="transmembrane region" description="Helical" evidence="1">
    <location>
        <begin position="535"/>
        <end position="554"/>
    </location>
</feature>
<dbReference type="EMBL" id="PFPJ01000064">
    <property type="protein sequence ID" value="PIZ92925.1"/>
    <property type="molecule type" value="Genomic_DNA"/>
</dbReference>
<feature type="transmembrane region" description="Helical" evidence="1">
    <location>
        <begin position="376"/>
        <end position="393"/>
    </location>
</feature>
<feature type="transmembrane region" description="Helical" evidence="1">
    <location>
        <begin position="405"/>
        <end position="428"/>
    </location>
</feature>
<feature type="transmembrane region" description="Helical" evidence="1">
    <location>
        <begin position="303"/>
        <end position="321"/>
    </location>
</feature>
<evidence type="ECO:0000256" key="1">
    <source>
        <dbReference type="SAM" id="Phobius"/>
    </source>
</evidence>
<feature type="transmembrane region" description="Helical" evidence="1">
    <location>
        <begin position="507"/>
        <end position="523"/>
    </location>
</feature>
<keyword evidence="1" id="KW-0812">Transmembrane</keyword>
<keyword evidence="1" id="KW-0472">Membrane</keyword>
<reference evidence="3" key="1">
    <citation type="submission" date="2017-09" db="EMBL/GenBank/DDBJ databases">
        <title>Depth-based differentiation of microbial function through sediment-hosted aquifers and enrichment of novel symbionts in the deep terrestrial subsurface.</title>
        <authorList>
            <person name="Probst A.J."/>
            <person name="Ladd B."/>
            <person name="Jarett J.K."/>
            <person name="Geller-Mcgrath D.E."/>
            <person name="Sieber C.M.K."/>
            <person name="Emerson J.B."/>
            <person name="Anantharaman K."/>
            <person name="Thomas B.C."/>
            <person name="Malmstrom R."/>
            <person name="Stieglmeier M."/>
            <person name="Klingl A."/>
            <person name="Woyke T."/>
            <person name="Ryan C.M."/>
            <person name="Banfield J.F."/>
        </authorList>
    </citation>
    <scope>NUCLEOTIDE SEQUENCE [LARGE SCALE GENOMIC DNA]</scope>
</reference>
<feature type="transmembrane region" description="Helical" evidence="1">
    <location>
        <begin position="342"/>
        <end position="364"/>
    </location>
</feature>
<evidence type="ECO:0000313" key="3">
    <source>
        <dbReference type="Proteomes" id="UP000228750"/>
    </source>
</evidence>
<name>A0A2M7V3G0_9BACT</name>
<feature type="transmembrane region" description="Helical" evidence="1">
    <location>
        <begin position="697"/>
        <end position="717"/>
    </location>
</feature>
<feature type="transmembrane region" description="Helical" evidence="1">
    <location>
        <begin position="723"/>
        <end position="744"/>
    </location>
</feature>
<keyword evidence="1" id="KW-1133">Transmembrane helix</keyword>
<feature type="transmembrane region" description="Helical" evidence="1">
    <location>
        <begin position="479"/>
        <end position="501"/>
    </location>
</feature>
<feature type="transmembrane region" description="Helical" evidence="1">
    <location>
        <begin position="560"/>
        <end position="593"/>
    </location>
</feature>
<feature type="transmembrane region" description="Helical" evidence="1">
    <location>
        <begin position="665"/>
        <end position="685"/>
    </location>
</feature>
<proteinExistence type="predicted"/>
<feature type="transmembrane region" description="Helical" evidence="1">
    <location>
        <begin position="21"/>
        <end position="46"/>
    </location>
</feature>
<protein>
    <submittedName>
        <fullName evidence="2">Uncharacterized protein</fullName>
    </submittedName>
</protein>
<gene>
    <name evidence="2" type="ORF">COX82_03605</name>
</gene>
<feature type="transmembrane region" description="Helical" evidence="1">
    <location>
        <begin position="613"/>
        <end position="633"/>
    </location>
</feature>